<dbReference type="SFLD" id="SFLDG01386">
    <property type="entry name" value="main_SPASM_domain-containing"/>
    <property type="match status" value="1"/>
</dbReference>
<keyword evidence="2" id="KW-0004">4Fe-4S</keyword>
<dbReference type="InterPro" id="IPR050377">
    <property type="entry name" value="Radical_SAM_PqqE_MftC-like"/>
</dbReference>
<evidence type="ECO:0000256" key="5">
    <source>
        <dbReference type="ARBA" id="ARBA00023004"/>
    </source>
</evidence>
<keyword evidence="4" id="KW-0479">Metal-binding</keyword>
<dbReference type="Pfam" id="PF13186">
    <property type="entry name" value="SPASM"/>
    <property type="match status" value="1"/>
</dbReference>
<dbReference type="InterPro" id="IPR034391">
    <property type="entry name" value="AdoMet-like_SPASM_containing"/>
</dbReference>
<dbReference type="CDD" id="cd01335">
    <property type="entry name" value="Radical_SAM"/>
    <property type="match status" value="1"/>
</dbReference>
<dbReference type="GO" id="GO:0051536">
    <property type="term" value="F:iron-sulfur cluster binding"/>
    <property type="evidence" value="ECO:0007669"/>
    <property type="project" value="UniProtKB-KW"/>
</dbReference>
<dbReference type="NCBIfam" id="TIGR04085">
    <property type="entry name" value="rSAM_more_4Fe4S"/>
    <property type="match status" value="1"/>
</dbReference>
<evidence type="ECO:0000313" key="8">
    <source>
        <dbReference type="EMBL" id="PIQ75020.1"/>
    </source>
</evidence>
<dbReference type="Gene3D" id="3.20.20.70">
    <property type="entry name" value="Aldolase class I"/>
    <property type="match status" value="1"/>
</dbReference>
<dbReference type="InterPro" id="IPR013785">
    <property type="entry name" value="Aldolase_TIM"/>
</dbReference>
<dbReference type="PANTHER" id="PTHR11228">
    <property type="entry name" value="RADICAL SAM DOMAIN PROTEIN"/>
    <property type="match status" value="1"/>
</dbReference>
<dbReference type="InterPro" id="IPR023885">
    <property type="entry name" value="4Fe4S-binding_SPASM_dom"/>
</dbReference>
<dbReference type="InterPro" id="IPR007197">
    <property type="entry name" value="rSAM"/>
</dbReference>
<keyword evidence="3" id="KW-0949">S-adenosyl-L-methionine</keyword>
<dbReference type="SMART" id="SM00729">
    <property type="entry name" value="Elp3"/>
    <property type="match status" value="1"/>
</dbReference>
<dbReference type="AlphaFoldDB" id="A0A2H0KS82"/>
<dbReference type="Pfam" id="PF04055">
    <property type="entry name" value="Radical_SAM"/>
    <property type="match status" value="1"/>
</dbReference>
<accession>A0A2H0KS82</accession>
<reference evidence="8 9" key="1">
    <citation type="submission" date="2017-09" db="EMBL/GenBank/DDBJ databases">
        <title>Depth-based differentiation of microbial function through sediment-hosted aquifers and enrichment of novel symbionts in the deep terrestrial subsurface.</title>
        <authorList>
            <person name="Probst A.J."/>
            <person name="Ladd B."/>
            <person name="Jarett J.K."/>
            <person name="Geller-Mcgrath D.E."/>
            <person name="Sieber C.M."/>
            <person name="Emerson J.B."/>
            <person name="Anantharaman K."/>
            <person name="Thomas B.C."/>
            <person name="Malmstrom R."/>
            <person name="Stieglmeier M."/>
            <person name="Klingl A."/>
            <person name="Woyke T."/>
            <person name="Ryan C.M."/>
            <person name="Banfield J.F."/>
        </authorList>
    </citation>
    <scope>NUCLEOTIDE SEQUENCE [LARGE SCALE GENOMIC DNA]</scope>
    <source>
        <strain evidence="8">CG11_big_fil_rev_8_21_14_0_20_40_15</strain>
    </source>
</reference>
<dbReference type="InterPro" id="IPR006638">
    <property type="entry name" value="Elp3/MiaA/NifB-like_rSAM"/>
</dbReference>
<dbReference type="EMBL" id="PCVO01000051">
    <property type="protein sequence ID" value="PIQ75020.1"/>
    <property type="molecule type" value="Genomic_DNA"/>
</dbReference>
<dbReference type="SFLD" id="SFLDG01387">
    <property type="entry name" value="BtrN-like_SPASM_domain_contain"/>
    <property type="match status" value="1"/>
</dbReference>
<evidence type="ECO:0000256" key="1">
    <source>
        <dbReference type="ARBA" id="ARBA00001966"/>
    </source>
</evidence>
<dbReference type="SUPFAM" id="SSF102114">
    <property type="entry name" value="Radical SAM enzymes"/>
    <property type="match status" value="1"/>
</dbReference>
<sequence length="491" mass="56991">MPLKIYKERREKMYPILKNSRVRGAENDFFLHQFKEGKEFALEKLHAEILWYCNGENSVDWLSEKFSQLNDDLLAFFAVLEESGLLILNKEKGRKVEFPPLAVSPYLQDMQIEATGRCNLWCKHCYAKKEFRRATKKEMSRTEFFEVFDQMYQLNVAKCFISGGESFLRKDLPELIAYLAHKCIGISGIFTNGTIYRQDVVDALKEAGSNTTFLVSLDGPDAQINDFVRGEGNFRRTISFIEKVKEQGFHVTVNTVAMKQNVKQLPEICHLLETLGVNRWRVSIPREQGETIVNKKLIVPEWQDIFIAYEELLRYALRRASSMRLQLSSIFKTEFLETKTYYLYREDTACCEYKRSSLVLTSDGNLIACPASVNFVFGNVKEKSLREIWYSDLAQSFKTLPVSKTECRDCDIKNYCGGGCRIIAWKLRKNILAKDENACPLYRFFFNTVKPIFEKEGICGEKLEQPNPYGFDPTILQKFTEKKSQRRSHYG</sequence>
<dbReference type="GO" id="GO:0046872">
    <property type="term" value="F:metal ion binding"/>
    <property type="evidence" value="ECO:0007669"/>
    <property type="project" value="UniProtKB-KW"/>
</dbReference>
<dbReference type="Proteomes" id="UP000229317">
    <property type="component" value="Unassembled WGS sequence"/>
</dbReference>
<dbReference type="CDD" id="cd21109">
    <property type="entry name" value="SPASM"/>
    <property type="match status" value="1"/>
</dbReference>
<dbReference type="GO" id="GO:0003824">
    <property type="term" value="F:catalytic activity"/>
    <property type="evidence" value="ECO:0007669"/>
    <property type="project" value="InterPro"/>
</dbReference>
<proteinExistence type="predicted"/>
<dbReference type="PANTHER" id="PTHR11228:SF7">
    <property type="entry name" value="PQQA PEPTIDE CYCLASE"/>
    <property type="match status" value="1"/>
</dbReference>
<dbReference type="SFLD" id="SFLDG01067">
    <property type="entry name" value="SPASM/twitch_domain_containing"/>
    <property type="match status" value="2"/>
</dbReference>
<evidence type="ECO:0000256" key="3">
    <source>
        <dbReference type="ARBA" id="ARBA00022691"/>
    </source>
</evidence>
<keyword evidence="6" id="KW-0411">Iron-sulfur</keyword>
<dbReference type="InterPro" id="IPR058240">
    <property type="entry name" value="rSAM_sf"/>
</dbReference>
<dbReference type="SFLD" id="SFLDS00029">
    <property type="entry name" value="Radical_SAM"/>
    <property type="match status" value="2"/>
</dbReference>
<gene>
    <name evidence="8" type="ORF">COV84_03460</name>
</gene>
<evidence type="ECO:0000313" key="9">
    <source>
        <dbReference type="Proteomes" id="UP000229317"/>
    </source>
</evidence>
<dbReference type="PROSITE" id="PS51918">
    <property type="entry name" value="RADICAL_SAM"/>
    <property type="match status" value="1"/>
</dbReference>
<evidence type="ECO:0000256" key="4">
    <source>
        <dbReference type="ARBA" id="ARBA00022723"/>
    </source>
</evidence>
<comment type="cofactor">
    <cofactor evidence="1">
        <name>[4Fe-4S] cluster</name>
        <dbReference type="ChEBI" id="CHEBI:49883"/>
    </cofactor>
</comment>
<evidence type="ECO:0000256" key="2">
    <source>
        <dbReference type="ARBA" id="ARBA00022485"/>
    </source>
</evidence>
<protein>
    <recommendedName>
        <fullName evidence="7">Radical SAM core domain-containing protein</fullName>
    </recommendedName>
</protein>
<evidence type="ECO:0000256" key="6">
    <source>
        <dbReference type="ARBA" id="ARBA00023014"/>
    </source>
</evidence>
<name>A0A2H0KS82_9BACT</name>
<comment type="caution">
    <text evidence="8">The sequence shown here is derived from an EMBL/GenBank/DDBJ whole genome shotgun (WGS) entry which is preliminary data.</text>
</comment>
<keyword evidence="5" id="KW-0408">Iron</keyword>
<organism evidence="8 9">
    <name type="scientific">Candidatus Portnoybacteria bacterium CG11_big_fil_rev_8_21_14_0_20_40_15</name>
    <dbReference type="NCBI Taxonomy" id="1974817"/>
    <lineage>
        <taxon>Bacteria</taxon>
        <taxon>Candidatus Portnoyibacteriota</taxon>
    </lineage>
</organism>
<evidence type="ECO:0000259" key="7">
    <source>
        <dbReference type="PROSITE" id="PS51918"/>
    </source>
</evidence>
<feature type="domain" description="Radical SAM core" evidence="7">
    <location>
        <begin position="97"/>
        <end position="324"/>
    </location>
</feature>